<accession>A0A9P7B7J9</accession>
<evidence type="ECO:0000256" key="4">
    <source>
        <dbReference type="ARBA" id="ARBA00023289"/>
    </source>
</evidence>
<keyword evidence="2" id="KW-0547">Nucleotide-binding</keyword>
<reference evidence="6 7" key="1">
    <citation type="submission" date="2020-11" db="EMBL/GenBank/DDBJ databases">
        <title>Kefir isolates.</title>
        <authorList>
            <person name="Marcisauskas S."/>
            <person name="Kim Y."/>
            <person name="Blasche S."/>
        </authorList>
    </citation>
    <scope>NUCLEOTIDE SEQUENCE [LARGE SCALE GENOMIC DNA]</scope>
    <source>
        <strain evidence="6 7">KR</strain>
    </source>
</reference>
<dbReference type="AlphaFoldDB" id="A0A9P7B7J9"/>
<dbReference type="InterPro" id="IPR027417">
    <property type="entry name" value="P-loop_NTPase"/>
</dbReference>
<dbReference type="GO" id="GO:0000329">
    <property type="term" value="C:fungal-type vacuole membrane"/>
    <property type="evidence" value="ECO:0007669"/>
    <property type="project" value="TreeGrafter"/>
</dbReference>
<feature type="region of interest" description="Disordered" evidence="5">
    <location>
        <begin position="200"/>
        <end position="265"/>
    </location>
</feature>
<dbReference type="GO" id="GO:0005770">
    <property type="term" value="C:late endosome"/>
    <property type="evidence" value="ECO:0007669"/>
    <property type="project" value="TreeGrafter"/>
</dbReference>
<dbReference type="SMART" id="SM00174">
    <property type="entry name" value="RHO"/>
    <property type="match status" value="1"/>
</dbReference>
<protein>
    <submittedName>
        <fullName evidence="6">Ras- protein Rab-7A</fullName>
    </submittedName>
</protein>
<evidence type="ECO:0000256" key="5">
    <source>
        <dbReference type="SAM" id="MobiDB-lite"/>
    </source>
</evidence>
<sequence>MASHPLSAPPPSQPEAPIPSAPPTILKFVLIGDAATGKTAFRERFIRDRFTGIYRATIGCDFLGRVVQVDRVPGYDIDAEDGNETEAEPRGPDEARLQVWDTAGQERFRSLAPAFYRSSDACLLLYSLASSLSPTKTAESITTWFHEFSTKCPVDDPRLFSWACVGTKADEVRGDPEREKRAREIQDEVERALRKLMPRRVVEVGGSNGDKQKRRRAARVGNGVEQARPPPTVSVEVLPPKGSKEAAARRRQKLAAARATSSTTSIAQDELPKVVVDGEQVAPSALDPHSSNRDPNLLIDRPSTSRTSTANSTTSSNAASVATATTTGTAATFELDAPLSDLLYATSPPPAPAHFGPAGAPPAVYIGGPYRDPEGRLLGSEDVDAVLEEGGGAPDHRREGLEQAEDQNQDLDELERDAEEIGEGQAEGEEGCKLEEEEERYEDQGIRHFRWTSAKTGEGVQEVSAPSARFEYLTRRVLTIRRAEALSEDEHADPLSVHPRANHTPGIALSSVCPDEVATQLRALFPFPLPSRSRAALESELFSPAPPRILVTCLRSPLPSPNRSASATPRLLDDRSIRPSRKVERTASSAAAALQQKACRWTYPPTDELLERIFTEYYLEERQAHVQQPRNPILIICKRVSTLVERLWLQTIRFHASRKKTESFLANLINSQPNKRAAVRDLEIYVHPDSTVLVYAALADLPSLHSLCLRLVDDNLQDFKGAPMGSADSRNGLQRVFEHCVNLPLDAGSFDVSTADNLQQAGITNFELHFHREGDATDLADLPWSLFRRLVLVFHYDDLEEISSCIRSLAQQSLDGSKATNLQALEIKLLDGGDGSGETILDHLRCAFQQCSLTHLALFSNATGPVLQLDEDWSALRHLSFHVHQYDLLSHRFEDFASVLGHCDNLLSLTLRAFDYSSCECCYMDVDIFIGLDEKDWLPEGRNLIAVVYLVRHQTEILDLRIQSDDGCHELRWTRTDGADDFALGRWTLF</sequence>
<evidence type="ECO:0000313" key="7">
    <source>
        <dbReference type="Proteomes" id="UP000777482"/>
    </source>
</evidence>
<name>A0A9P7B7J9_RHOMI</name>
<dbReference type="GO" id="GO:0003924">
    <property type="term" value="F:GTPase activity"/>
    <property type="evidence" value="ECO:0007669"/>
    <property type="project" value="InterPro"/>
</dbReference>
<feature type="compositionally biased region" description="Basic and acidic residues" evidence="5">
    <location>
        <begin position="571"/>
        <end position="584"/>
    </location>
</feature>
<comment type="similarity">
    <text evidence="1">Belongs to the small GTPase superfamily. Rab family.</text>
</comment>
<evidence type="ECO:0000256" key="3">
    <source>
        <dbReference type="ARBA" id="ARBA00023134"/>
    </source>
</evidence>
<dbReference type="PRINTS" id="PR00449">
    <property type="entry name" value="RASTRNSFRMNG"/>
</dbReference>
<evidence type="ECO:0000256" key="1">
    <source>
        <dbReference type="ARBA" id="ARBA00006270"/>
    </source>
</evidence>
<dbReference type="SMART" id="SM00175">
    <property type="entry name" value="RAB"/>
    <property type="match status" value="1"/>
</dbReference>
<gene>
    <name evidence="6" type="primary">RAB7A</name>
    <name evidence="6" type="ORF">C6P46_003169</name>
</gene>
<dbReference type="EMBL" id="PUHQ01000025">
    <property type="protein sequence ID" value="KAG0662665.1"/>
    <property type="molecule type" value="Genomic_DNA"/>
</dbReference>
<feature type="compositionally biased region" description="Low complexity" evidence="5">
    <location>
        <begin position="254"/>
        <end position="265"/>
    </location>
</feature>
<comment type="caution">
    <text evidence="6">The sequence shown here is derived from an EMBL/GenBank/DDBJ whole genome shotgun (WGS) entry which is preliminary data.</text>
</comment>
<dbReference type="Proteomes" id="UP000777482">
    <property type="component" value="Unassembled WGS sequence"/>
</dbReference>
<keyword evidence="4" id="KW-0449">Lipoprotein</keyword>
<dbReference type="InterPro" id="IPR001806">
    <property type="entry name" value="Small_GTPase"/>
</dbReference>
<dbReference type="Gene3D" id="3.40.50.300">
    <property type="entry name" value="P-loop containing nucleotide triphosphate hydrolases"/>
    <property type="match status" value="1"/>
</dbReference>
<dbReference type="SUPFAM" id="SSF52540">
    <property type="entry name" value="P-loop containing nucleoside triphosphate hydrolases"/>
    <property type="match status" value="1"/>
</dbReference>
<dbReference type="Pfam" id="PF00071">
    <property type="entry name" value="Ras"/>
    <property type="match status" value="1"/>
</dbReference>
<dbReference type="PANTHER" id="PTHR47981:SF20">
    <property type="entry name" value="RAS-RELATED PROTEIN RAB-7A"/>
    <property type="match status" value="1"/>
</dbReference>
<feature type="compositionally biased region" description="Acidic residues" evidence="5">
    <location>
        <begin position="402"/>
        <end position="440"/>
    </location>
</feature>
<feature type="region of interest" description="Disordered" evidence="5">
    <location>
        <begin position="558"/>
        <end position="584"/>
    </location>
</feature>
<dbReference type="GO" id="GO:0032889">
    <property type="term" value="P:regulation of vacuole fusion, non-autophagic"/>
    <property type="evidence" value="ECO:0007669"/>
    <property type="project" value="TreeGrafter"/>
</dbReference>
<feature type="compositionally biased region" description="Low complexity" evidence="5">
    <location>
        <begin position="304"/>
        <end position="322"/>
    </location>
</feature>
<organism evidence="6 7">
    <name type="scientific">Rhodotorula mucilaginosa</name>
    <name type="common">Yeast</name>
    <name type="synonym">Rhodotorula rubra</name>
    <dbReference type="NCBI Taxonomy" id="5537"/>
    <lineage>
        <taxon>Eukaryota</taxon>
        <taxon>Fungi</taxon>
        <taxon>Dikarya</taxon>
        <taxon>Basidiomycota</taxon>
        <taxon>Pucciniomycotina</taxon>
        <taxon>Microbotryomycetes</taxon>
        <taxon>Sporidiobolales</taxon>
        <taxon>Sporidiobolaceae</taxon>
        <taxon>Rhodotorula</taxon>
    </lineage>
</organism>
<dbReference type="PANTHER" id="PTHR47981">
    <property type="entry name" value="RAB FAMILY"/>
    <property type="match status" value="1"/>
</dbReference>
<proteinExistence type="inferred from homology"/>
<feature type="region of interest" description="Disordered" evidence="5">
    <location>
        <begin position="387"/>
        <end position="440"/>
    </location>
</feature>
<keyword evidence="7" id="KW-1185">Reference proteome</keyword>
<dbReference type="OrthoDB" id="9989112at2759"/>
<evidence type="ECO:0000256" key="2">
    <source>
        <dbReference type="ARBA" id="ARBA00022741"/>
    </source>
</evidence>
<feature type="region of interest" description="Disordered" evidence="5">
    <location>
        <begin position="283"/>
        <end position="322"/>
    </location>
</feature>
<keyword evidence="3" id="KW-0342">GTP-binding</keyword>
<dbReference type="PROSITE" id="PS51419">
    <property type="entry name" value="RAB"/>
    <property type="match status" value="1"/>
</dbReference>
<keyword evidence="4" id="KW-0636">Prenylation</keyword>
<dbReference type="GO" id="GO:0005525">
    <property type="term" value="F:GTP binding"/>
    <property type="evidence" value="ECO:0007669"/>
    <property type="project" value="UniProtKB-KW"/>
</dbReference>
<evidence type="ECO:0000313" key="6">
    <source>
        <dbReference type="EMBL" id="KAG0662665.1"/>
    </source>
</evidence>